<dbReference type="InterPro" id="IPR016166">
    <property type="entry name" value="FAD-bd_PCMH"/>
</dbReference>
<dbReference type="InterPro" id="IPR010031">
    <property type="entry name" value="FAD_lactone_oxidase-like"/>
</dbReference>
<dbReference type="InterPro" id="IPR016169">
    <property type="entry name" value="FAD-bd_PCMH_sub2"/>
</dbReference>
<dbReference type="InterPro" id="IPR006094">
    <property type="entry name" value="Oxid_FAD_bind_N"/>
</dbReference>
<dbReference type="AlphaFoldDB" id="A0A6J7IR83"/>
<dbReference type="PROSITE" id="PS51387">
    <property type="entry name" value="FAD_PCMH"/>
    <property type="match status" value="1"/>
</dbReference>
<feature type="domain" description="FAD-binding PCMH-type" evidence="1">
    <location>
        <begin position="15"/>
        <end position="186"/>
    </location>
</feature>
<accession>A0A6J7IR83</accession>
<dbReference type="PROSITE" id="PS51318">
    <property type="entry name" value="TAT"/>
    <property type="match status" value="1"/>
</dbReference>
<protein>
    <submittedName>
        <fullName evidence="2">Unannotated protein</fullName>
    </submittedName>
</protein>
<dbReference type="PANTHER" id="PTHR43762:SF1">
    <property type="entry name" value="D-ARABINONO-1,4-LACTONE OXIDASE"/>
    <property type="match status" value="1"/>
</dbReference>
<dbReference type="SUPFAM" id="SSF56176">
    <property type="entry name" value="FAD-binding/transporter-associated domain-like"/>
    <property type="match status" value="1"/>
</dbReference>
<dbReference type="InterPro" id="IPR006311">
    <property type="entry name" value="TAT_signal"/>
</dbReference>
<dbReference type="GO" id="GO:0005739">
    <property type="term" value="C:mitochondrion"/>
    <property type="evidence" value="ECO:0007669"/>
    <property type="project" value="TreeGrafter"/>
</dbReference>
<dbReference type="Pfam" id="PF01565">
    <property type="entry name" value="FAD_binding_4"/>
    <property type="match status" value="1"/>
</dbReference>
<evidence type="ECO:0000313" key="2">
    <source>
        <dbReference type="EMBL" id="CAB4932802.1"/>
    </source>
</evidence>
<proteinExistence type="predicted"/>
<name>A0A6J7IR83_9ZZZZ</name>
<dbReference type="InterPro" id="IPR036318">
    <property type="entry name" value="FAD-bd_PCMH-like_sf"/>
</dbReference>
<dbReference type="Gene3D" id="3.30.465.10">
    <property type="match status" value="1"/>
</dbReference>
<dbReference type="GO" id="GO:0071949">
    <property type="term" value="F:FAD binding"/>
    <property type="evidence" value="ECO:0007669"/>
    <property type="project" value="InterPro"/>
</dbReference>
<gene>
    <name evidence="2" type="ORF">UFOPK3773_00349</name>
</gene>
<dbReference type="PANTHER" id="PTHR43762">
    <property type="entry name" value="L-GULONOLACTONE OXIDASE"/>
    <property type="match status" value="1"/>
</dbReference>
<reference evidence="2" key="1">
    <citation type="submission" date="2020-05" db="EMBL/GenBank/DDBJ databases">
        <authorList>
            <person name="Chiriac C."/>
            <person name="Salcher M."/>
            <person name="Ghai R."/>
            <person name="Kavagutti S V."/>
        </authorList>
    </citation>
    <scope>NUCLEOTIDE SEQUENCE</scope>
</reference>
<dbReference type="GO" id="GO:0003885">
    <property type="term" value="F:D-arabinono-1,4-lactone oxidase activity"/>
    <property type="evidence" value="ECO:0007669"/>
    <property type="project" value="TreeGrafter"/>
</dbReference>
<sequence>MSNSERRLLSGWGRTAATSATVVSVMPGATATMVVADLLATSGSRGVIARGLGRSYGDAAQNAGGAVLDMTALDGLAIDPTSGTAVVGAGTSLDSVMRACVPLGWWVPVTPGTRQVTVGGAISGDIHGKNHHVDGSFGAHVKWLSLALPDGSVRRLAPGDDLFHATTGGMGLTGVILEAELALTPISTALVNVDTDRHGDLDSLMAAMVEGDDRFRYSVAWVDAGSRGTLGRGVLTRGDHAASTDVPVRQRGLAFTPRERVGVPPLVPRSLLSSASITAFNEAWFRRAPERRRGELQQLGTFFHPLDGVRDWNLLYGPRGFVQYQFVVPNSAAYVVQTALERLRAIGATSFLSVLKRFGAQGPGHLSFPMPGWTLALDLPAAVDGLAPLLDSLDALVASEGGRVYLAKDSRMTPAMMESMYPRLEEFRALRASIDPHTHLNSDLARRLHL</sequence>
<evidence type="ECO:0000259" key="1">
    <source>
        <dbReference type="PROSITE" id="PS51387"/>
    </source>
</evidence>
<dbReference type="EMBL" id="CAFBNF010000021">
    <property type="protein sequence ID" value="CAB4932802.1"/>
    <property type="molecule type" value="Genomic_DNA"/>
</dbReference>
<organism evidence="2">
    <name type="scientific">freshwater metagenome</name>
    <dbReference type="NCBI Taxonomy" id="449393"/>
    <lineage>
        <taxon>unclassified sequences</taxon>
        <taxon>metagenomes</taxon>
        <taxon>ecological metagenomes</taxon>
    </lineage>
</organism>